<accession>A0A0R3PYQ0</accession>
<sequence length="488" mass="58044">MLNVPLVFLSSFMMRLISLPLSENENLEYRLATQRQLYVSNEETMRARDLEHRGLKAKIMNAELQIREKDNIIGRLTVRLCLVRNQSIFFTKMTYHGYDFYVLDLSLNRAGQKLCVRKHPRWLPKSRSSAQLEKQWNKRRKLSRKMLEYFRRSVRCSPHSWPKPKQNTTKKSSEVSQRLVLEEKISQLQQDHDMLLSRNNSLLTETDRLRLEKSFREELRMSNYRFDQLTLKLSKSEKSLESVNQSNKDLTQQILTFRKDKDEWGRLEREMREELVVLRKDRLVLTSEVEELKRKLVRTEIERKEVDGLRARLDREVTSLKKHVEALEEDKSRTEAAIRNTMSERRAIDKSLAAMEKENTELYRNCAQLQSQIAQLERDSGPNTIAKMLKDQKELEGRMTKLVVEKQQLEMVIEQKEMNFSQERETMVSQLGTLRDQLEMEKKRRLDLQKEVRAAERTVVPERQFSRTSGIHITRSKSIQRRSNPFRV</sequence>
<feature type="chain" id="PRO_5043130377" evidence="2">
    <location>
        <begin position="19"/>
        <end position="488"/>
    </location>
</feature>
<reference evidence="5" key="1">
    <citation type="submission" date="2017-02" db="UniProtKB">
        <authorList>
            <consortium name="WormBaseParasite"/>
        </authorList>
    </citation>
    <scope>IDENTIFICATION</scope>
</reference>
<reference evidence="3 4" key="2">
    <citation type="submission" date="2018-11" db="EMBL/GenBank/DDBJ databases">
        <authorList>
            <consortium name="Pathogen Informatics"/>
        </authorList>
    </citation>
    <scope>NUCLEOTIDE SEQUENCE [LARGE SCALE GENOMIC DNA]</scope>
    <source>
        <strain evidence="3 4">Costa Rica</strain>
    </source>
</reference>
<dbReference type="WBParaSite" id="ACOC_0001157801-mRNA-1">
    <property type="protein sequence ID" value="ACOC_0001157801-mRNA-1"/>
    <property type="gene ID" value="ACOC_0001157801"/>
</dbReference>
<dbReference type="OrthoDB" id="3549872at2759"/>
<protein>
    <submittedName>
        <fullName evidence="5">Myosin_tail_1 domain-containing protein</fullName>
    </submittedName>
</protein>
<name>A0A0R3PYQ0_ANGCS</name>
<keyword evidence="2" id="KW-0732">Signal</keyword>
<feature type="signal peptide" evidence="2">
    <location>
        <begin position="1"/>
        <end position="18"/>
    </location>
</feature>
<dbReference type="Proteomes" id="UP000267027">
    <property type="component" value="Unassembled WGS sequence"/>
</dbReference>
<feature type="coiled-coil region" evidence="1">
    <location>
        <begin position="233"/>
        <end position="458"/>
    </location>
</feature>
<proteinExistence type="predicted"/>
<evidence type="ECO:0000256" key="2">
    <source>
        <dbReference type="SAM" id="SignalP"/>
    </source>
</evidence>
<evidence type="ECO:0000313" key="3">
    <source>
        <dbReference type="EMBL" id="VDM63164.1"/>
    </source>
</evidence>
<dbReference type="AlphaFoldDB" id="A0A0R3PYQ0"/>
<dbReference type="EMBL" id="UYYA01004730">
    <property type="protein sequence ID" value="VDM63164.1"/>
    <property type="molecule type" value="Genomic_DNA"/>
</dbReference>
<keyword evidence="4" id="KW-1185">Reference proteome</keyword>
<gene>
    <name evidence="3" type="ORF">ACOC_LOCUS11579</name>
</gene>
<keyword evidence="1" id="KW-0175">Coiled coil</keyword>
<evidence type="ECO:0000313" key="5">
    <source>
        <dbReference type="WBParaSite" id="ACOC_0001157801-mRNA-1"/>
    </source>
</evidence>
<dbReference type="OMA" id="AEHENTQ"/>
<evidence type="ECO:0000256" key="1">
    <source>
        <dbReference type="SAM" id="Coils"/>
    </source>
</evidence>
<organism evidence="5">
    <name type="scientific">Angiostrongylus costaricensis</name>
    <name type="common">Nematode worm</name>
    <dbReference type="NCBI Taxonomy" id="334426"/>
    <lineage>
        <taxon>Eukaryota</taxon>
        <taxon>Metazoa</taxon>
        <taxon>Ecdysozoa</taxon>
        <taxon>Nematoda</taxon>
        <taxon>Chromadorea</taxon>
        <taxon>Rhabditida</taxon>
        <taxon>Rhabditina</taxon>
        <taxon>Rhabditomorpha</taxon>
        <taxon>Strongyloidea</taxon>
        <taxon>Metastrongylidae</taxon>
        <taxon>Angiostrongylus</taxon>
    </lineage>
</organism>
<dbReference type="STRING" id="334426.A0A0R3PYQ0"/>
<evidence type="ECO:0000313" key="4">
    <source>
        <dbReference type="Proteomes" id="UP000267027"/>
    </source>
</evidence>